<dbReference type="EMBL" id="CP102382">
    <property type="protein sequence ID" value="UUV20443.1"/>
    <property type="molecule type" value="Genomic_DNA"/>
</dbReference>
<dbReference type="Proteomes" id="UP001317001">
    <property type="component" value="Chromosome"/>
</dbReference>
<sequence length="294" mass="34804">MNELELAKYINTSQPLNRYRISDEIKEMISHLDAKQKINLLVFSFRNYDKNYNKELCLTYTTLWNELEESDWKKLIIDMFPRDVEFIKGNLKEINTSSYFDVFLLNGIIGVSPFEFIFNEARINEEQKRSFINYLKFYGNDSFFYNEREMIEDIVNFYELGVFSDIVKMKEKLILCQCFNTQVCPIDLDKKVMDMINDRSLIREIPQNIIDSETEQVISYSIISRGEMIITYNNNTVNFSIKVTGELIFQPSTFYADLSVFEREVNLSEDVKKHIINFIENDSEKTIGTKIIFD</sequence>
<accession>A0ABY5NPL9</accession>
<evidence type="ECO:0000313" key="1">
    <source>
        <dbReference type="EMBL" id="UUV20443.1"/>
    </source>
</evidence>
<gene>
    <name evidence="1" type="ORF">NPX36_08685</name>
</gene>
<protein>
    <submittedName>
        <fullName evidence="1">Uncharacterized protein</fullName>
    </submittedName>
</protein>
<dbReference type="RefSeq" id="WP_257498345.1">
    <property type="nucleotide sequence ID" value="NZ_CP102382.1"/>
</dbReference>
<keyword evidence="2" id="KW-1185">Reference proteome</keyword>
<evidence type="ECO:0000313" key="2">
    <source>
        <dbReference type="Proteomes" id="UP001317001"/>
    </source>
</evidence>
<proteinExistence type="predicted"/>
<organism evidence="1 2">
    <name type="scientific">Paenimyroides aestuarii</name>
    <dbReference type="NCBI Taxonomy" id="2968490"/>
    <lineage>
        <taxon>Bacteria</taxon>
        <taxon>Pseudomonadati</taxon>
        <taxon>Bacteroidota</taxon>
        <taxon>Flavobacteriia</taxon>
        <taxon>Flavobacteriales</taxon>
        <taxon>Flavobacteriaceae</taxon>
        <taxon>Paenimyroides</taxon>
    </lineage>
</organism>
<name>A0ABY5NPL9_9FLAO</name>
<reference evidence="1 2" key="1">
    <citation type="submission" date="2022-08" db="EMBL/GenBank/DDBJ databases">
        <title>Myroides zhujiangensis sp. nov., a novel bacterium isolated from sediment in the Pearl River Estuary.</title>
        <authorList>
            <person name="Cui L."/>
        </authorList>
    </citation>
    <scope>NUCLEOTIDE SEQUENCE [LARGE SCALE GENOMIC DNA]</scope>
    <source>
        <strain evidence="1 2">SCSIO 72103</strain>
    </source>
</reference>